<comment type="similarity">
    <text evidence="1">Belongs to the DNA photolyase class-1 family.</text>
</comment>
<evidence type="ECO:0000256" key="7">
    <source>
        <dbReference type="PIRSR" id="PIRSR602081-1"/>
    </source>
</evidence>
<dbReference type="Pfam" id="PF00641">
    <property type="entry name" value="Zn_ribbon_RanBP"/>
    <property type="match status" value="1"/>
</dbReference>
<dbReference type="PROSITE" id="PS51645">
    <property type="entry name" value="PHR_CRY_ALPHA_BETA"/>
    <property type="match status" value="1"/>
</dbReference>
<evidence type="ECO:0000259" key="12">
    <source>
        <dbReference type="PROSITE" id="PS51645"/>
    </source>
</evidence>
<feature type="domain" description="RanBP2-type" evidence="11">
    <location>
        <begin position="662"/>
        <end position="691"/>
    </location>
</feature>
<evidence type="ECO:0000259" key="11">
    <source>
        <dbReference type="PROSITE" id="PS50199"/>
    </source>
</evidence>
<feature type="binding site" evidence="7">
    <location>
        <begin position="398"/>
        <end position="402"/>
    </location>
    <ligand>
        <name>FAD</name>
        <dbReference type="ChEBI" id="CHEBI:57692"/>
    </ligand>
</feature>
<feature type="site" description="Electron transfer via tryptophanyl radical" evidence="8">
    <location>
        <position position="573"/>
    </location>
</feature>
<dbReference type="SUPFAM" id="SSF52425">
    <property type="entry name" value="Cryptochrome/photolyase, N-terminal domain"/>
    <property type="match status" value="1"/>
</dbReference>
<dbReference type="InterPro" id="IPR001876">
    <property type="entry name" value="Znf_RanBP2"/>
</dbReference>
<dbReference type="InterPro" id="IPR002081">
    <property type="entry name" value="Cryptochrome/DNA_photolyase_1"/>
</dbReference>
<sequence length="839" mass="92252">MAASSPPVDTRQGGLQRCAEPVRRWQGAVPAGRVARPSEADLAAPSTRLGSGERGAVRVPPAVPEGSNRWAGPGASWPASRAGSHPAEQFAMVPPSRRTAAAAQVPDADAACIAGPRVYVVWHKHTDLRLHDHEPLSRAHLESPRLPVVHLHVFDPFWFGRTRMGKFRKTGALRAAFWRECVADLRASLRARGQDLCVRHGMPVGEALQQLAQSVQVVKAFTYAEVCSEELEQEAEFEAALWQVTKGKGELVRCWGYTLHHIDDLQHGPSPPEKWITPYLSFGAFKKEISAYRVRPVGFEWQARVASGGSVVMSPPPALDKPAWWGEVPTLVALGFTAEEASAAEVLEPRTQYPWRGGESAALARLEEYIWGRRALRVYVGTTDWSTSGKCSATRDQTTKLSPYLAFGCLSPRLLYWEAQQFDRTQRCKGTRGLINSLLWRDFYRFIVHYAWGNRMFHLYGPMNCGSVPGGHKEPTKWCCKHYNNLFGGSDPRLWSWGRDRETLRSWAEGTTGYPFVDAAMLELRATGYMQHLSRETVGWFFVRDLRLDWRLAAEWFESRLVDYDCVLNWGNWVYFILTQLPARMDDRPGGGPRYTLPLYSPYLMASQVLGWGSEHDPTAAYVKRWLPQLGHLPPALAREPWRLFADSEPELKLSAVAGDSATEFWACTACTLENPAARSVCEACGTRGPRCGGLAAAASGLGVYGRPPIVPPPPEESGLHGSCLACGHVSLGWAGEDGRFFCGACWAGWTAEEPMVEGLAAVHSCEGPVALQRADRAHARALPPLALPAAVATSGLREPGAELAAAALRTPIQGERKRGARWAVRGNRSGVAEAAVGA</sequence>
<evidence type="ECO:0000256" key="4">
    <source>
        <dbReference type="ARBA" id="ARBA00022771"/>
    </source>
</evidence>
<keyword evidence="6" id="KW-0862">Zinc</keyword>
<feature type="site" description="Electron transfer via tryptophanyl radical" evidence="8">
    <location>
        <position position="550"/>
    </location>
</feature>
<keyword evidence="3" id="KW-0479">Metal-binding</keyword>
<evidence type="ECO:0000256" key="6">
    <source>
        <dbReference type="ARBA" id="ARBA00022833"/>
    </source>
</evidence>
<evidence type="ECO:0000256" key="5">
    <source>
        <dbReference type="ARBA" id="ARBA00022827"/>
    </source>
</evidence>
<dbReference type="Gene3D" id="1.25.40.80">
    <property type="match status" value="1"/>
</dbReference>
<dbReference type="PROSITE" id="PS50199">
    <property type="entry name" value="ZF_RANBP2_2"/>
    <property type="match status" value="1"/>
</dbReference>
<evidence type="ECO:0000256" key="1">
    <source>
        <dbReference type="ARBA" id="ARBA00005862"/>
    </source>
</evidence>
<feature type="site" description="Electron transfer via tryptophanyl radical" evidence="8">
    <location>
        <position position="497"/>
    </location>
</feature>
<dbReference type="GO" id="GO:0003904">
    <property type="term" value="F:deoxyribodipyrimidine photo-lyase activity"/>
    <property type="evidence" value="ECO:0007669"/>
    <property type="project" value="TreeGrafter"/>
</dbReference>
<evidence type="ECO:0000256" key="8">
    <source>
        <dbReference type="PIRSR" id="PIRSR602081-2"/>
    </source>
</evidence>
<dbReference type="InterPro" id="IPR006050">
    <property type="entry name" value="DNA_photolyase_N"/>
</dbReference>
<feature type="binding site" evidence="7">
    <location>
        <begin position="563"/>
        <end position="565"/>
    </location>
    <ligand>
        <name>FAD</name>
        <dbReference type="ChEBI" id="CHEBI:57692"/>
    </ligand>
</feature>
<dbReference type="InterPro" id="IPR014729">
    <property type="entry name" value="Rossmann-like_a/b/a_fold"/>
</dbReference>
<dbReference type="GO" id="GO:0008270">
    <property type="term" value="F:zinc ion binding"/>
    <property type="evidence" value="ECO:0007669"/>
    <property type="project" value="UniProtKB-KW"/>
</dbReference>
<dbReference type="AlphaFoldDB" id="A0A516AGC3"/>
<dbReference type="InterPro" id="IPR005101">
    <property type="entry name" value="Cryptochr/Photolyase_FAD-bd"/>
</dbReference>
<dbReference type="PRINTS" id="PR00147">
    <property type="entry name" value="DNAPHOTLYASE"/>
</dbReference>
<evidence type="ECO:0000256" key="2">
    <source>
        <dbReference type="ARBA" id="ARBA00022630"/>
    </source>
</evidence>
<dbReference type="InterPro" id="IPR036134">
    <property type="entry name" value="Crypto/Photolyase_FAD-like_sf"/>
</dbReference>
<dbReference type="PROSITE" id="PS01358">
    <property type="entry name" value="ZF_RANBP2_1"/>
    <property type="match status" value="1"/>
</dbReference>
<comment type="cofactor">
    <cofactor evidence="7">
        <name>FAD</name>
        <dbReference type="ChEBI" id="CHEBI:57692"/>
    </cofactor>
    <text evidence="7">Binds 1 FAD per subunit.</text>
</comment>
<dbReference type="PANTHER" id="PTHR11455">
    <property type="entry name" value="CRYPTOCHROME"/>
    <property type="match status" value="1"/>
</dbReference>
<dbReference type="InterPro" id="IPR036443">
    <property type="entry name" value="Znf_RanBP2_sf"/>
</dbReference>
<keyword evidence="5 7" id="KW-0274">FAD</keyword>
<dbReference type="Gene3D" id="1.10.579.10">
    <property type="entry name" value="DNA Cyclobutane Dipyrimidine Photolyase, subunit A, domain 3"/>
    <property type="match status" value="1"/>
</dbReference>
<dbReference type="SMART" id="SM00547">
    <property type="entry name" value="ZnF_RBZ"/>
    <property type="match status" value="1"/>
</dbReference>
<feature type="domain" description="Photolyase/cryptochrome alpha/beta" evidence="12">
    <location>
        <begin position="118"/>
        <end position="262"/>
    </location>
</feature>
<evidence type="ECO:0000256" key="10">
    <source>
        <dbReference type="SAM" id="MobiDB-lite"/>
    </source>
</evidence>
<organism evidence="13">
    <name type="scientific">Lingulaulax polyedra</name>
    <name type="common">Dinoflagellate</name>
    <name type="synonym">Lingulodinium polyedra</name>
    <dbReference type="NCBI Taxonomy" id="160621"/>
    <lineage>
        <taxon>Eukaryota</taxon>
        <taxon>Sar</taxon>
        <taxon>Alveolata</taxon>
        <taxon>Dinophyceae</taxon>
        <taxon>Gonyaulacales</taxon>
        <taxon>Lingulodiniaceae</taxon>
        <taxon>Lingulaulax</taxon>
    </lineage>
</organism>
<dbReference type="InterPro" id="IPR036155">
    <property type="entry name" value="Crypto/Photolyase_N_sf"/>
</dbReference>
<dbReference type="Gene3D" id="3.40.50.620">
    <property type="entry name" value="HUPs"/>
    <property type="match status" value="1"/>
</dbReference>
<dbReference type="SUPFAM" id="SSF48173">
    <property type="entry name" value="Cryptochrome/photolyase FAD-binding domain"/>
    <property type="match status" value="1"/>
</dbReference>
<protein>
    <submittedName>
        <fullName evidence="13">Cryptochrome DASH</fullName>
    </submittedName>
</protein>
<proteinExistence type="evidence at transcript level"/>
<feature type="region of interest" description="Disordered" evidence="10">
    <location>
        <begin position="1"/>
        <end position="88"/>
    </location>
</feature>
<evidence type="ECO:0000256" key="3">
    <source>
        <dbReference type="ARBA" id="ARBA00022723"/>
    </source>
</evidence>
<dbReference type="GO" id="GO:0003677">
    <property type="term" value="F:DNA binding"/>
    <property type="evidence" value="ECO:0007669"/>
    <property type="project" value="TreeGrafter"/>
</dbReference>
<feature type="binding site" evidence="7">
    <location>
        <position position="379"/>
    </location>
    <ligand>
        <name>FAD</name>
        <dbReference type="ChEBI" id="CHEBI:57692"/>
    </ligand>
</feature>
<dbReference type="GO" id="GO:0071949">
    <property type="term" value="F:FAD binding"/>
    <property type="evidence" value="ECO:0007669"/>
    <property type="project" value="TreeGrafter"/>
</dbReference>
<reference evidence="13" key="1">
    <citation type="journal article" date="2019" name="Microorganisms">
        <title>DNA Damage Response Pathways in Dinoflagellates.</title>
        <authorList>
            <person name="Li C."/>
            <person name="Wong J."/>
        </authorList>
    </citation>
    <scope>NUCLEOTIDE SEQUENCE</scope>
</reference>
<dbReference type="Pfam" id="PF00875">
    <property type="entry name" value="DNA_photolyase"/>
    <property type="match status" value="1"/>
</dbReference>
<dbReference type="SUPFAM" id="SSF90209">
    <property type="entry name" value="Ran binding protein zinc finger-like"/>
    <property type="match status" value="1"/>
</dbReference>
<dbReference type="EMBL" id="MN125901">
    <property type="protein sequence ID" value="QDO16368.1"/>
    <property type="molecule type" value="mRNA"/>
</dbReference>
<keyword evidence="2 7" id="KW-0285">Flavoprotein</keyword>
<name>A0A516AGC3_LINPO</name>
<evidence type="ECO:0000256" key="9">
    <source>
        <dbReference type="PROSITE-ProRule" id="PRU00322"/>
    </source>
</evidence>
<dbReference type="Pfam" id="PF03441">
    <property type="entry name" value="FAD_binding_7"/>
    <property type="match status" value="1"/>
</dbReference>
<evidence type="ECO:0000313" key="13">
    <source>
        <dbReference type="EMBL" id="QDO16368.1"/>
    </source>
</evidence>
<keyword evidence="4 9" id="KW-0863">Zinc-finger</keyword>
<accession>A0A516AGC3</accession>